<dbReference type="OrthoDB" id="425602at2759"/>
<accession>A0A1X0QB45</accession>
<protein>
    <recommendedName>
        <fullName evidence="3">dTMP kinase</fullName>
        <ecNumber evidence="3">2.7.4.9</ecNumber>
    </recommendedName>
</protein>
<evidence type="ECO:0000256" key="7">
    <source>
        <dbReference type="ARBA" id="ARBA00022777"/>
    </source>
</evidence>
<comment type="caution">
    <text evidence="10">The sequence shown here is derived from an EMBL/GenBank/DDBJ whole genome shotgun (WGS) entry which is preliminary data.</text>
</comment>
<comment type="similarity">
    <text evidence="2">Belongs to the thymidylate kinase family.</text>
</comment>
<dbReference type="EC" id="2.7.4.9" evidence="3"/>
<evidence type="ECO:0000256" key="2">
    <source>
        <dbReference type="ARBA" id="ARBA00009776"/>
    </source>
</evidence>
<dbReference type="SUPFAM" id="SSF52540">
    <property type="entry name" value="P-loop containing nucleoside triphosphate hydrolases"/>
    <property type="match status" value="1"/>
</dbReference>
<keyword evidence="6" id="KW-0547">Nucleotide-binding</keyword>
<gene>
    <name evidence="10" type="primary">KTHY</name>
    <name evidence="10" type="ORF">HERIO_1183</name>
</gene>
<dbReference type="GO" id="GO:0005524">
    <property type="term" value="F:ATP binding"/>
    <property type="evidence" value="ECO:0007669"/>
    <property type="project" value="UniProtKB-KW"/>
</dbReference>
<dbReference type="VEuPathDB" id="MicrosporidiaDB:A0H76_372"/>
<organism evidence="10 11">
    <name type="scientific">Hepatospora eriocheir</name>
    <dbReference type="NCBI Taxonomy" id="1081669"/>
    <lineage>
        <taxon>Eukaryota</taxon>
        <taxon>Fungi</taxon>
        <taxon>Fungi incertae sedis</taxon>
        <taxon>Microsporidia</taxon>
        <taxon>Hepatosporidae</taxon>
        <taxon>Hepatospora</taxon>
    </lineage>
</organism>
<evidence type="ECO:0000256" key="3">
    <source>
        <dbReference type="ARBA" id="ARBA00012980"/>
    </source>
</evidence>
<dbReference type="VEuPathDB" id="MicrosporidiaDB:HERIO_1183"/>
<dbReference type="GO" id="GO:0004798">
    <property type="term" value="F:dTMP kinase activity"/>
    <property type="evidence" value="ECO:0007669"/>
    <property type="project" value="UniProtKB-EC"/>
</dbReference>
<evidence type="ECO:0000313" key="10">
    <source>
        <dbReference type="EMBL" id="ORD96923.1"/>
    </source>
</evidence>
<sequence>MEENKTNVIRGKFIVIEGIDKAGKTTLSNHLIKTINCVRVAFPDRNTPSGQKINEFLKTGNYELNQEDTEKYNFYLKHFHKSNESKNLVKFWKMQCLFYENRVEKQEFIKSKLDEGVNIICDRYSISGIVYSSANGIDMDYCINMESDLIQPDITIFLNVLPKQASDRCNDTNEIYENLKFQTKVYEKYQYFKDKMVFIEGKEEDVYLKAIKHINKH</sequence>
<dbReference type="GO" id="GO:0004550">
    <property type="term" value="F:nucleoside diphosphate kinase activity"/>
    <property type="evidence" value="ECO:0007669"/>
    <property type="project" value="TreeGrafter"/>
</dbReference>
<dbReference type="AlphaFoldDB" id="A0A1X0QB45"/>
<dbReference type="GO" id="GO:0005739">
    <property type="term" value="C:mitochondrion"/>
    <property type="evidence" value="ECO:0007669"/>
    <property type="project" value="TreeGrafter"/>
</dbReference>
<evidence type="ECO:0000256" key="6">
    <source>
        <dbReference type="ARBA" id="ARBA00022741"/>
    </source>
</evidence>
<dbReference type="Proteomes" id="UP000192356">
    <property type="component" value="Unassembled WGS sequence"/>
</dbReference>
<evidence type="ECO:0000256" key="5">
    <source>
        <dbReference type="ARBA" id="ARBA00022727"/>
    </source>
</evidence>
<dbReference type="Gene3D" id="3.40.50.300">
    <property type="entry name" value="P-loop containing nucleotide triphosphate hydrolases"/>
    <property type="match status" value="1"/>
</dbReference>
<evidence type="ECO:0000256" key="4">
    <source>
        <dbReference type="ARBA" id="ARBA00022679"/>
    </source>
</evidence>
<proteinExistence type="inferred from homology"/>
<evidence type="ECO:0000256" key="1">
    <source>
        <dbReference type="ARBA" id="ARBA00004992"/>
    </source>
</evidence>
<dbReference type="InterPro" id="IPR027417">
    <property type="entry name" value="P-loop_NTPase"/>
</dbReference>
<evidence type="ECO:0000256" key="8">
    <source>
        <dbReference type="ARBA" id="ARBA00022840"/>
    </source>
</evidence>
<keyword evidence="8" id="KW-0067">ATP-binding</keyword>
<keyword evidence="4" id="KW-0808">Transferase</keyword>
<dbReference type="GO" id="GO:0005634">
    <property type="term" value="C:nucleus"/>
    <property type="evidence" value="ECO:0007669"/>
    <property type="project" value="TreeGrafter"/>
</dbReference>
<dbReference type="GO" id="GO:0006235">
    <property type="term" value="P:dTTP biosynthetic process"/>
    <property type="evidence" value="ECO:0007669"/>
    <property type="project" value="TreeGrafter"/>
</dbReference>
<comment type="pathway">
    <text evidence="1">Pyrimidine metabolism; dTTP biosynthesis.</text>
</comment>
<dbReference type="InterPro" id="IPR018095">
    <property type="entry name" value="Thymidylate_kin_CS"/>
</dbReference>
<keyword evidence="11" id="KW-1185">Reference proteome</keyword>
<dbReference type="PANTHER" id="PTHR10344:SF1">
    <property type="entry name" value="THYMIDYLATE KINASE"/>
    <property type="match status" value="1"/>
</dbReference>
<dbReference type="Pfam" id="PF02223">
    <property type="entry name" value="Thymidylate_kin"/>
    <property type="match status" value="1"/>
</dbReference>
<dbReference type="GO" id="GO:0006227">
    <property type="term" value="P:dUDP biosynthetic process"/>
    <property type="evidence" value="ECO:0007669"/>
    <property type="project" value="TreeGrafter"/>
</dbReference>
<dbReference type="PANTHER" id="PTHR10344">
    <property type="entry name" value="THYMIDYLATE KINASE"/>
    <property type="match status" value="1"/>
</dbReference>
<dbReference type="GO" id="GO:0006233">
    <property type="term" value="P:dTDP biosynthetic process"/>
    <property type="evidence" value="ECO:0007669"/>
    <property type="project" value="InterPro"/>
</dbReference>
<keyword evidence="5" id="KW-0545">Nucleotide biosynthesis</keyword>
<dbReference type="EMBL" id="LVKB01000052">
    <property type="protein sequence ID" value="ORD96923.1"/>
    <property type="molecule type" value="Genomic_DNA"/>
</dbReference>
<evidence type="ECO:0000313" key="11">
    <source>
        <dbReference type="Proteomes" id="UP000192356"/>
    </source>
</evidence>
<reference evidence="10 11" key="1">
    <citation type="journal article" date="2017" name="Environ. Microbiol.">
        <title>Decay of the glycolytic pathway and adaptation to intranuclear parasitism within Enterocytozoonidae microsporidia.</title>
        <authorList>
            <person name="Wiredu Boakye D."/>
            <person name="Jaroenlak P."/>
            <person name="Prachumwat A."/>
            <person name="Williams T.A."/>
            <person name="Bateman K.S."/>
            <person name="Itsathitphaisarn O."/>
            <person name="Sritunyalucksana K."/>
            <person name="Paszkiewicz K.H."/>
            <person name="Moore K.A."/>
            <person name="Stentiford G.D."/>
            <person name="Williams B.A."/>
        </authorList>
    </citation>
    <scope>NUCLEOTIDE SEQUENCE [LARGE SCALE GENOMIC DNA]</scope>
    <source>
        <strain evidence="10 11">GB1</strain>
    </source>
</reference>
<name>A0A1X0QB45_9MICR</name>
<dbReference type="GO" id="GO:0005829">
    <property type="term" value="C:cytosol"/>
    <property type="evidence" value="ECO:0007669"/>
    <property type="project" value="TreeGrafter"/>
</dbReference>
<dbReference type="PROSITE" id="PS01331">
    <property type="entry name" value="THYMIDYLATE_KINASE"/>
    <property type="match status" value="1"/>
</dbReference>
<dbReference type="VEuPathDB" id="MicrosporidiaDB:A0H76_373"/>
<dbReference type="InterPro" id="IPR039430">
    <property type="entry name" value="Thymidylate_kin-like_dom"/>
</dbReference>
<feature type="domain" description="Thymidylate kinase-like" evidence="9">
    <location>
        <begin position="16"/>
        <end position="193"/>
    </location>
</feature>
<keyword evidence="7" id="KW-0418">Kinase</keyword>
<evidence type="ECO:0000259" key="9">
    <source>
        <dbReference type="Pfam" id="PF02223"/>
    </source>
</evidence>